<keyword evidence="19" id="KW-1185">Reference proteome</keyword>
<evidence type="ECO:0000256" key="13">
    <source>
        <dbReference type="PIRSR" id="PIRSR000808-1"/>
    </source>
</evidence>
<dbReference type="PIRSF" id="PIRSF000808">
    <property type="entry name" value="GalT"/>
    <property type="match status" value="1"/>
</dbReference>
<evidence type="ECO:0000313" key="18">
    <source>
        <dbReference type="EMBL" id="TDQ41454.1"/>
    </source>
</evidence>
<feature type="binding site" evidence="14">
    <location>
        <position position="31"/>
    </location>
    <ligand>
        <name>Zn(2+)</name>
        <dbReference type="ChEBI" id="CHEBI:29105"/>
    </ligand>
</feature>
<dbReference type="OrthoDB" id="9769064at2"/>
<gene>
    <name evidence="18" type="ORF">EV213_10331</name>
</gene>
<evidence type="ECO:0000256" key="6">
    <source>
        <dbReference type="ARBA" id="ARBA00022679"/>
    </source>
</evidence>
<dbReference type="Pfam" id="PF01087">
    <property type="entry name" value="GalP_UDP_transf"/>
    <property type="match status" value="1"/>
</dbReference>
<evidence type="ECO:0000259" key="16">
    <source>
        <dbReference type="Pfam" id="PF01087"/>
    </source>
</evidence>
<dbReference type="EC" id="2.7.7.12" evidence="4 12"/>
<comment type="cofactor">
    <cofactor evidence="14">
        <name>Zn(2+)</name>
        <dbReference type="ChEBI" id="CHEBI:29105"/>
    </cofactor>
    <text evidence="14">Binds 1 zinc ion per subunit.</text>
</comment>
<dbReference type="SUPFAM" id="SSF54197">
    <property type="entry name" value="HIT-like"/>
    <property type="match status" value="2"/>
</dbReference>
<evidence type="ECO:0000256" key="11">
    <source>
        <dbReference type="ARBA" id="ARBA00023277"/>
    </source>
</evidence>
<comment type="catalytic activity">
    <reaction evidence="1 15">
        <text>alpha-D-galactose 1-phosphate + UDP-alpha-D-glucose = alpha-D-glucose 1-phosphate + UDP-alpha-D-galactose</text>
        <dbReference type="Rhea" id="RHEA:13989"/>
        <dbReference type="ChEBI" id="CHEBI:58336"/>
        <dbReference type="ChEBI" id="CHEBI:58601"/>
        <dbReference type="ChEBI" id="CHEBI:58885"/>
        <dbReference type="ChEBI" id="CHEBI:66914"/>
        <dbReference type="EC" id="2.7.7.12"/>
    </reaction>
</comment>
<evidence type="ECO:0000256" key="7">
    <source>
        <dbReference type="ARBA" id="ARBA00022695"/>
    </source>
</evidence>
<sequence>MAELRYNPLLDDWTMVSAKRQNRPDMPKDFCPFCPGSGKVPDNYDVLLYPNDFPVLSQTPPEPDDVGGGVYKTKKAYGQCEVILYSPDHQATMPDLSRQHMNQLIDLWSNTYDRLAKQQTSEYVMIFENRGKEVGVTMPHPHGQVYAYPFVPKKVRTELDACKAHYNKTGRNLFDDMLDEEKASGSRVVAETAHFLAYIPFFNDYPYGVYVVAKQSITSLNDMTEDVRYELGHLLQDVVGGMDLIYDKVFPYMMVMHPAPVNDADAGNYYRFHIEFYPPLRGETSIKYNASSETGGWAAANPTKIEDNAPILKAKIEAFQEKKEKGEKECR</sequence>
<feature type="binding site" evidence="14">
    <location>
        <position position="140"/>
    </location>
    <ligand>
        <name>Zn(2+)</name>
        <dbReference type="ChEBI" id="CHEBI:29105"/>
    </ligand>
</feature>
<evidence type="ECO:0000256" key="4">
    <source>
        <dbReference type="ARBA" id="ARBA00012384"/>
    </source>
</evidence>
<dbReference type="Proteomes" id="UP000295632">
    <property type="component" value="Unassembled WGS sequence"/>
</dbReference>
<keyword evidence="10 15" id="KW-0299">Galactose metabolism</keyword>
<dbReference type="InterPro" id="IPR036265">
    <property type="entry name" value="HIT-like_sf"/>
</dbReference>
<evidence type="ECO:0000256" key="12">
    <source>
        <dbReference type="NCBIfam" id="TIGR00209"/>
    </source>
</evidence>
<feature type="domain" description="Galactose-1-phosphate uridyl transferase C-terminal" evidence="17">
    <location>
        <begin position="163"/>
        <end position="280"/>
    </location>
</feature>
<evidence type="ECO:0000256" key="14">
    <source>
        <dbReference type="PIRSR" id="PIRSR000808-3"/>
    </source>
</evidence>
<reference evidence="18 19" key="1">
    <citation type="submission" date="2019-03" db="EMBL/GenBank/DDBJ databases">
        <title>Genomic Encyclopedia of Type Strains, Phase IV (KMG-IV): sequencing the most valuable type-strain genomes for metagenomic binning, comparative biology and taxonomic classification.</title>
        <authorList>
            <person name="Goeker M."/>
        </authorList>
    </citation>
    <scope>NUCLEOTIDE SEQUENCE [LARGE SCALE GENOMIC DNA]</scope>
    <source>
        <strain evidence="18 19">DSM 28697</strain>
    </source>
</reference>
<evidence type="ECO:0000259" key="17">
    <source>
        <dbReference type="Pfam" id="PF02744"/>
    </source>
</evidence>
<comment type="caution">
    <text evidence="18">The sequence shown here is derived from an EMBL/GenBank/DDBJ whole genome shotgun (WGS) entry which is preliminary data.</text>
</comment>
<keyword evidence="9 14" id="KW-0862">Zinc</keyword>
<dbReference type="GO" id="GO:0008108">
    <property type="term" value="F:UDP-glucose:hexose-1-phosphate uridylyltransferase activity"/>
    <property type="evidence" value="ECO:0007669"/>
    <property type="project" value="UniProtKB-UniRule"/>
</dbReference>
<evidence type="ECO:0000256" key="2">
    <source>
        <dbReference type="ARBA" id="ARBA00004947"/>
    </source>
</evidence>
<evidence type="ECO:0000256" key="9">
    <source>
        <dbReference type="ARBA" id="ARBA00022833"/>
    </source>
</evidence>
<dbReference type="Gene3D" id="3.30.428.10">
    <property type="entry name" value="HIT-like"/>
    <property type="match status" value="2"/>
</dbReference>
<evidence type="ECO:0000256" key="10">
    <source>
        <dbReference type="ARBA" id="ARBA00023144"/>
    </source>
</evidence>
<dbReference type="EMBL" id="SNYJ01000003">
    <property type="protein sequence ID" value="TDQ41454.1"/>
    <property type="molecule type" value="Genomic_DNA"/>
</dbReference>
<feature type="binding site" evidence="14">
    <location>
        <position position="89"/>
    </location>
    <ligand>
        <name>Zn(2+)</name>
        <dbReference type="ChEBI" id="CHEBI:29105"/>
    </ligand>
</feature>
<dbReference type="PANTHER" id="PTHR11943:SF1">
    <property type="entry name" value="GALACTOSE-1-PHOSPHATE URIDYLYLTRANSFERASE"/>
    <property type="match status" value="1"/>
</dbReference>
<dbReference type="InterPro" id="IPR001937">
    <property type="entry name" value="GalP_UDPtransf1"/>
</dbReference>
<evidence type="ECO:0000256" key="1">
    <source>
        <dbReference type="ARBA" id="ARBA00001107"/>
    </source>
</evidence>
<evidence type="ECO:0000256" key="15">
    <source>
        <dbReference type="RuleBase" id="RU000506"/>
    </source>
</evidence>
<protein>
    <recommendedName>
        <fullName evidence="5 12">Galactose-1-phosphate uridylyltransferase</fullName>
        <ecNumber evidence="4 12">2.7.7.12</ecNumber>
    </recommendedName>
</protein>
<proteinExistence type="inferred from homology"/>
<evidence type="ECO:0000256" key="8">
    <source>
        <dbReference type="ARBA" id="ARBA00022723"/>
    </source>
</evidence>
<keyword evidence="6 15" id="KW-0808">Transferase</keyword>
<name>A0A4R6UEE2_9BACI</name>
<dbReference type="GO" id="GO:0008270">
    <property type="term" value="F:zinc ion binding"/>
    <property type="evidence" value="ECO:0007669"/>
    <property type="project" value="InterPro"/>
</dbReference>
<dbReference type="AlphaFoldDB" id="A0A4R6UEE2"/>
<dbReference type="GO" id="GO:0005737">
    <property type="term" value="C:cytoplasm"/>
    <property type="evidence" value="ECO:0007669"/>
    <property type="project" value="TreeGrafter"/>
</dbReference>
<dbReference type="RefSeq" id="WP_133579333.1">
    <property type="nucleotide sequence ID" value="NZ_SNYJ01000003.1"/>
</dbReference>
<dbReference type="PROSITE" id="PS00117">
    <property type="entry name" value="GAL_P_UDP_TRANSF_I"/>
    <property type="match status" value="1"/>
</dbReference>
<accession>A0A4R6UEE2</accession>
<keyword evidence="11 15" id="KW-0119">Carbohydrate metabolism</keyword>
<dbReference type="UniPathway" id="UPA00214"/>
<feature type="binding site" evidence="14">
    <location>
        <position position="34"/>
    </location>
    <ligand>
        <name>Zn(2+)</name>
        <dbReference type="ChEBI" id="CHEBI:29105"/>
    </ligand>
</feature>
<dbReference type="InterPro" id="IPR019779">
    <property type="entry name" value="GalP_UDPtransf1_His-AS"/>
</dbReference>
<dbReference type="PANTHER" id="PTHR11943">
    <property type="entry name" value="GALACTOSE-1-PHOSPHATE URIDYLYLTRANSFERASE"/>
    <property type="match status" value="1"/>
</dbReference>
<dbReference type="GO" id="GO:0033499">
    <property type="term" value="P:galactose catabolic process via UDP-galactose, Leloir pathway"/>
    <property type="evidence" value="ECO:0007669"/>
    <property type="project" value="TreeGrafter"/>
</dbReference>
<evidence type="ECO:0000313" key="19">
    <source>
        <dbReference type="Proteomes" id="UP000295632"/>
    </source>
</evidence>
<feature type="domain" description="Galactose-1-phosphate uridyl transferase N-terminal" evidence="16">
    <location>
        <begin position="4"/>
        <end position="152"/>
    </location>
</feature>
<evidence type="ECO:0000256" key="5">
    <source>
        <dbReference type="ARBA" id="ARBA00016340"/>
    </source>
</evidence>
<keyword evidence="7 15" id="KW-0548">Nucleotidyltransferase</keyword>
<dbReference type="InterPro" id="IPR005850">
    <property type="entry name" value="GalP_Utransf_C"/>
</dbReference>
<feature type="active site" description="Tele-UMP-histidine intermediate" evidence="13">
    <location>
        <position position="142"/>
    </location>
</feature>
<comment type="pathway">
    <text evidence="2 15">Carbohydrate metabolism; galactose metabolism.</text>
</comment>
<dbReference type="InterPro" id="IPR005849">
    <property type="entry name" value="GalP_Utransf_N"/>
</dbReference>
<evidence type="ECO:0000256" key="3">
    <source>
        <dbReference type="ARBA" id="ARBA00010951"/>
    </source>
</evidence>
<dbReference type="NCBIfam" id="TIGR00209">
    <property type="entry name" value="galT_1"/>
    <property type="match status" value="1"/>
</dbReference>
<organism evidence="18 19">
    <name type="scientific">Aureibacillus halotolerans</name>
    <dbReference type="NCBI Taxonomy" id="1508390"/>
    <lineage>
        <taxon>Bacteria</taxon>
        <taxon>Bacillati</taxon>
        <taxon>Bacillota</taxon>
        <taxon>Bacilli</taxon>
        <taxon>Bacillales</taxon>
        <taxon>Bacillaceae</taxon>
        <taxon>Aureibacillus</taxon>
    </lineage>
</organism>
<comment type="similarity">
    <text evidence="3 15">Belongs to the galactose-1-phosphate uridylyltransferase type 1 family.</text>
</comment>
<keyword evidence="8 14" id="KW-0479">Metal-binding</keyword>
<dbReference type="Pfam" id="PF02744">
    <property type="entry name" value="GalP_UDP_tr_C"/>
    <property type="match status" value="1"/>
</dbReference>